<evidence type="ECO:0000256" key="4">
    <source>
        <dbReference type="ARBA" id="ARBA00013208"/>
    </source>
</evidence>
<dbReference type="Proteomes" id="UP000824243">
    <property type="component" value="Unassembled WGS sequence"/>
</dbReference>
<proteinExistence type="inferred from homology"/>
<reference evidence="12" key="2">
    <citation type="submission" date="2021-04" db="EMBL/GenBank/DDBJ databases">
        <authorList>
            <person name="Gilroy R."/>
        </authorList>
    </citation>
    <scope>NUCLEOTIDE SEQUENCE</scope>
    <source>
        <strain evidence="12">ChiSjej5B23-15282</strain>
    </source>
</reference>
<feature type="active site" evidence="7">
    <location>
        <position position="129"/>
    </location>
</feature>
<dbReference type="EC" id="3.4.21.89" evidence="4 8"/>
<dbReference type="InterPro" id="IPR019533">
    <property type="entry name" value="Peptidase_S26"/>
</dbReference>
<evidence type="ECO:0000256" key="6">
    <source>
        <dbReference type="ARBA" id="ARBA00022801"/>
    </source>
</evidence>
<dbReference type="Pfam" id="PF10502">
    <property type="entry name" value="Peptidase_S26"/>
    <property type="match status" value="1"/>
</dbReference>
<feature type="compositionally biased region" description="Basic residues" evidence="10">
    <location>
        <begin position="7"/>
        <end position="25"/>
    </location>
</feature>
<keyword evidence="8" id="KW-1133">Transmembrane helix</keyword>
<dbReference type="GO" id="GO:0005886">
    <property type="term" value="C:plasma membrane"/>
    <property type="evidence" value="ECO:0007669"/>
    <property type="project" value="UniProtKB-SubCell"/>
</dbReference>
<keyword evidence="5 8" id="KW-0645">Protease</keyword>
<protein>
    <recommendedName>
        <fullName evidence="4 8">Signal peptidase I</fullName>
        <ecNumber evidence="4 8">3.4.21.89</ecNumber>
    </recommendedName>
</protein>
<gene>
    <name evidence="12" type="primary">lepB</name>
    <name evidence="12" type="ORF">H9981_04565</name>
</gene>
<feature type="active site" evidence="7">
    <location>
        <position position="87"/>
    </location>
</feature>
<dbReference type="NCBIfam" id="TIGR02227">
    <property type="entry name" value="sigpep_I_bact"/>
    <property type="match status" value="1"/>
</dbReference>
<keyword evidence="8" id="KW-0472">Membrane</keyword>
<evidence type="ECO:0000256" key="5">
    <source>
        <dbReference type="ARBA" id="ARBA00022670"/>
    </source>
</evidence>
<dbReference type="PROSITE" id="PS00760">
    <property type="entry name" value="SPASE_I_2"/>
    <property type="match status" value="1"/>
</dbReference>
<reference evidence="12" key="1">
    <citation type="journal article" date="2021" name="PeerJ">
        <title>Extensive microbial diversity within the chicken gut microbiome revealed by metagenomics and culture.</title>
        <authorList>
            <person name="Gilroy R."/>
            <person name="Ravi A."/>
            <person name="Getino M."/>
            <person name="Pursley I."/>
            <person name="Horton D.L."/>
            <person name="Alikhan N.F."/>
            <person name="Baker D."/>
            <person name="Gharbi K."/>
            <person name="Hall N."/>
            <person name="Watson M."/>
            <person name="Adriaenssens E.M."/>
            <person name="Foster-Nyarko E."/>
            <person name="Jarju S."/>
            <person name="Secka A."/>
            <person name="Antonio M."/>
            <person name="Oren A."/>
            <person name="Chaudhuri R.R."/>
            <person name="La Ragione R."/>
            <person name="Hildebrand F."/>
            <person name="Pallen M.J."/>
        </authorList>
    </citation>
    <scope>NUCLEOTIDE SEQUENCE</scope>
    <source>
        <strain evidence="12">ChiSjej5B23-15282</strain>
    </source>
</reference>
<evidence type="ECO:0000256" key="10">
    <source>
        <dbReference type="SAM" id="MobiDB-lite"/>
    </source>
</evidence>
<feature type="domain" description="Peptidase S26" evidence="11">
    <location>
        <begin position="59"/>
        <end position="210"/>
    </location>
</feature>
<comment type="catalytic activity">
    <reaction evidence="1 8">
        <text>Cleavage of hydrophobic, N-terminal signal or leader sequences from secreted and periplasmic proteins.</text>
        <dbReference type="EC" id="3.4.21.89"/>
    </reaction>
</comment>
<comment type="similarity">
    <text evidence="3 9">Belongs to the peptidase S26 family.</text>
</comment>
<dbReference type="GO" id="GO:0009003">
    <property type="term" value="F:signal peptidase activity"/>
    <property type="evidence" value="ECO:0007669"/>
    <property type="project" value="UniProtKB-EC"/>
</dbReference>
<evidence type="ECO:0000313" key="13">
    <source>
        <dbReference type="Proteomes" id="UP000824243"/>
    </source>
</evidence>
<dbReference type="InterPro" id="IPR036286">
    <property type="entry name" value="LexA/Signal_pep-like_sf"/>
</dbReference>
<dbReference type="AlphaFoldDB" id="A0A9D1VX59"/>
<organism evidence="12 13">
    <name type="scientific">Candidatus Mediterraneibacter caccavium</name>
    <dbReference type="NCBI Taxonomy" id="2838661"/>
    <lineage>
        <taxon>Bacteria</taxon>
        <taxon>Bacillati</taxon>
        <taxon>Bacillota</taxon>
        <taxon>Clostridia</taxon>
        <taxon>Lachnospirales</taxon>
        <taxon>Lachnospiraceae</taxon>
        <taxon>Mediterraneibacter</taxon>
    </lineage>
</organism>
<name>A0A9D1VX59_9FIRM</name>
<evidence type="ECO:0000259" key="11">
    <source>
        <dbReference type="Pfam" id="PF10502"/>
    </source>
</evidence>
<dbReference type="EMBL" id="DXFA01000085">
    <property type="protein sequence ID" value="HIX48270.1"/>
    <property type="molecule type" value="Genomic_DNA"/>
</dbReference>
<feature type="region of interest" description="Disordered" evidence="10">
    <location>
        <begin position="1"/>
        <end position="28"/>
    </location>
</feature>
<dbReference type="GO" id="GO:0004252">
    <property type="term" value="F:serine-type endopeptidase activity"/>
    <property type="evidence" value="ECO:0007669"/>
    <property type="project" value="InterPro"/>
</dbReference>
<evidence type="ECO:0000256" key="2">
    <source>
        <dbReference type="ARBA" id="ARBA00004401"/>
    </source>
</evidence>
<evidence type="ECO:0000256" key="8">
    <source>
        <dbReference type="RuleBase" id="RU003993"/>
    </source>
</evidence>
<dbReference type="InterPro" id="IPR019757">
    <property type="entry name" value="Pept_S26A_signal_pept_1_Lys-AS"/>
</dbReference>
<sequence length="222" mass="24157">MQGLDFRKKRGKKVKKPGAGRKRSTRGGLRFETETKRGLHFEQEKNPADRIGIKGVILWIVEILIVCMAAVLLVAAFGQRVSIAGDSMAPALKNGDVILINRAVYHFKEPQRGDIVAFSQAGDRHDSVKRIVGLPGETVQITDGKILINGEEVSEDIHVSGIEYAGLAEEPVELGDDEYFVMGDNGTAGGDSRDPGTGNVKKEEIRGKAWYIASPSEDRGTI</sequence>
<comment type="subcellular location">
    <subcellularLocation>
        <location evidence="2">Cell membrane</location>
        <topology evidence="2">Single-pass type II membrane protein</topology>
    </subcellularLocation>
    <subcellularLocation>
        <location evidence="9">Membrane</location>
        <topology evidence="9">Single-pass type II membrane protein</topology>
    </subcellularLocation>
</comment>
<keyword evidence="6 8" id="KW-0378">Hydrolase</keyword>
<evidence type="ECO:0000256" key="7">
    <source>
        <dbReference type="PIRSR" id="PIRSR600223-1"/>
    </source>
</evidence>
<evidence type="ECO:0000256" key="3">
    <source>
        <dbReference type="ARBA" id="ARBA00009370"/>
    </source>
</evidence>
<keyword evidence="8" id="KW-0812">Transmembrane</keyword>
<evidence type="ECO:0000256" key="1">
    <source>
        <dbReference type="ARBA" id="ARBA00000677"/>
    </source>
</evidence>
<dbReference type="PANTHER" id="PTHR43390">
    <property type="entry name" value="SIGNAL PEPTIDASE I"/>
    <property type="match status" value="1"/>
</dbReference>
<dbReference type="PANTHER" id="PTHR43390:SF1">
    <property type="entry name" value="CHLOROPLAST PROCESSING PEPTIDASE"/>
    <property type="match status" value="1"/>
</dbReference>
<dbReference type="PRINTS" id="PR00727">
    <property type="entry name" value="LEADERPTASE"/>
</dbReference>
<dbReference type="CDD" id="cd06530">
    <property type="entry name" value="S26_SPase_I"/>
    <property type="match status" value="1"/>
</dbReference>
<dbReference type="InterPro" id="IPR000223">
    <property type="entry name" value="Pept_S26A_signal_pept_1"/>
</dbReference>
<evidence type="ECO:0000313" key="12">
    <source>
        <dbReference type="EMBL" id="HIX48270.1"/>
    </source>
</evidence>
<dbReference type="Gene3D" id="2.10.109.10">
    <property type="entry name" value="Umud Fragment, subunit A"/>
    <property type="match status" value="1"/>
</dbReference>
<dbReference type="PROSITE" id="PS00501">
    <property type="entry name" value="SPASE_I_1"/>
    <property type="match status" value="1"/>
</dbReference>
<comment type="caution">
    <text evidence="12">The sequence shown here is derived from an EMBL/GenBank/DDBJ whole genome shotgun (WGS) entry which is preliminary data.</text>
</comment>
<accession>A0A9D1VX59</accession>
<dbReference type="SUPFAM" id="SSF51306">
    <property type="entry name" value="LexA/Signal peptidase"/>
    <property type="match status" value="1"/>
</dbReference>
<evidence type="ECO:0000256" key="9">
    <source>
        <dbReference type="RuleBase" id="RU362042"/>
    </source>
</evidence>
<feature type="transmembrane region" description="Helical" evidence="8">
    <location>
        <begin position="56"/>
        <end position="78"/>
    </location>
</feature>
<dbReference type="InterPro" id="IPR019756">
    <property type="entry name" value="Pept_S26A_signal_pept_1_Ser-AS"/>
</dbReference>
<dbReference type="GO" id="GO:0006465">
    <property type="term" value="P:signal peptide processing"/>
    <property type="evidence" value="ECO:0007669"/>
    <property type="project" value="InterPro"/>
</dbReference>